<accession>A0A2M6WY65</accession>
<dbReference type="InterPro" id="IPR034660">
    <property type="entry name" value="DinB/YfiT-like"/>
</dbReference>
<organism evidence="1 2">
    <name type="scientific">Candidatus Andersenbacteria bacterium CG10_big_fil_rev_8_21_14_0_10_54_11</name>
    <dbReference type="NCBI Taxonomy" id="1974485"/>
    <lineage>
        <taxon>Bacteria</taxon>
        <taxon>Candidatus Anderseniibacteriota</taxon>
    </lineage>
</organism>
<sequence>MQQSPIELKIPGPLGNSIGYYLEILRTLQKNTCRYIRTIDQATLGRSSPFYIEGRDFQPGCFEELQNHALLISILQHEQYHRGQIMLLKFLYKQHHT</sequence>
<evidence type="ECO:0000313" key="2">
    <source>
        <dbReference type="Proteomes" id="UP000230731"/>
    </source>
</evidence>
<protein>
    <recommendedName>
        <fullName evidence="3">DinB-like domain-containing protein</fullName>
    </recommendedName>
</protein>
<dbReference type="Proteomes" id="UP000230731">
    <property type="component" value="Unassembled WGS sequence"/>
</dbReference>
<proteinExistence type="predicted"/>
<gene>
    <name evidence="1" type="ORF">COT71_04595</name>
</gene>
<reference evidence="2" key="1">
    <citation type="submission" date="2017-09" db="EMBL/GenBank/DDBJ databases">
        <title>Depth-based differentiation of microbial function through sediment-hosted aquifers and enrichment of novel symbionts in the deep terrestrial subsurface.</title>
        <authorList>
            <person name="Probst A.J."/>
            <person name="Ladd B."/>
            <person name="Jarett J.K."/>
            <person name="Geller-Mcgrath D.E."/>
            <person name="Sieber C.M.K."/>
            <person name="Emerson J.B."/>
            <person name="Anantharaman K."/>
            <person name="Thomas B.C."/>
            <person name="Malmstrom R."/>
            <person name="Stieglmeier M."/>
            <person name="Klingl A."/>
            <person name="Woyke T."/>
            <person name="Ryan C.M."/>
            <person name="Banfield J.F."/>
        </authorList>
    </citation>
    <scope>NUCLEOTIDE SEQUENCE [LARGE SCALE GENOMIC DNA]</scope>
</reference>
<dbReference type="AlphaFoldDB" id="A0A2M6WY65"/>
<evidence type="ECO:0008006" key="3">
    <source>
        <dbReference type="Google" id="ProtNLM"/>
    </source>
</evidence>
<evidence type="ECO:0000313" key="1">
    <source>
        <dbReference type="EMBL" id="PIT97730.1"/>
    </source>
</evidence>
<comment type="caution">
    <text evidence="1">The sequence shown here is derived from an EMBL/GenBank/DDBJ whole genome shotgun (WGS) entry which is preliminary data.</text>
</comment>
<dbReference type="Gene3D" id="1.20.120.450">
    <property type="entry name" value="dinb family like domain"/>
    <property type="match status" value="1"/>
</dbReference>
<dbReference type="EMBL" id="PEZP01000049">
    <property type="protein sequence ID" value="PIT97730.1"/>
    <property type="molecule type" value="Genomic_DNA"/>
</dbReference>
<dbReference type="SUPFAM" id="SSF109854">
    <property type="entry name" value="DinB/YfiT-like putative metalloenzymes"/>
    <property type="match status" value="1"/>
</dbReference>
<name>A0A2M6WY65_9BACT</name>